<organism evidence="2 3">
    <name type="scientific">Halorhabdus tiamatea SARL4B</name>
    <dbReference type="NCBI Taxonomy" id="1033806"/>
    <lineage>
        <taxon>Archaea</taxon>
        <taxon>Methanobacteriati</taxon>
        <taxon>Methanobacteriota</taxon>
        <taxon>Stenosarchaea group</taxon>
        <taxon>Halobacteria</taxon>
        <taxon>Halobacteriales</taxon>
        <taxon>Haloarculaceae</taxon>
        <taxon>Halorhabdus</taxon>
    </lineage>
</organism>
<sequence length="43" mass="4821">MHRIERHVSTFAGRHKNRRGSRPASDTGPATVMLVPRSHLGDE</sequence>
<evidence type="ECO:0000256" key="1">
    <source>
        <dbReference type="SAM" id="MobiDB-lite"/>
    </source>
</evidence>
<dbReference type="HOGENOM" id="CLU_3227738_0_0_2"/>
<evidence type="ECO:0000313" key="2">
    <source>
        <dbReference type="EMBL" id="CCQ33586.1"/>
    </source>
</evidence>
<dbReference type="EMBL" id="HF571520">
    <property type="protein sequence ID" value="CCQ33586.1"/>
    <property type="molecule type" value="Genomic_DNA"/>
</dbReference>
<keyword evidence="3" id="KW-1185">Reference proteome</keyword>
<proteinExistence type="predicted"/>
<dbReference type="Proteomes" id="UP000015381">
    <property type="component" value="Chromosome I"/>
</dbReference>
<dbReference type="KEGG" id="hti:HTIA_1459"/>
<gene>
    <name evidence="2" type="ORF">HTIA_1459</name>
</gene>
<evidence type="ECO:0000313" key="3">
    <source>
        <dbReference type="Proteomes" id="UP000015381"/>
    </source>
</evidence>
<reference evidence="2 3" key="1">
    <citation type="journal article" date="2014" name="Environ. Microbiol.">
        <title>Halorhabdus tiamatea: proteogenomics and glycosidase activity measurements identify the first cultivated euryarchaeon from a deep-sea anoxic brine lake as potential polysaccharide degrader.</title>
        <authorList>
            <person name="Werner J."/>
            <person name="Ferrer M."/>
            <person name="Michel G."/>
            <person name="Mann A.J."/>
            <person name="Huang S."/>
            <person name="Juarez S."/>
            <person name="Ciordia S."/>
            <person name="Albar J.P."/>
            <person name="Alcaide M."/>
            <person name="La Cono V."/>
            <person name="Yakimov M.M."/>
            <person name="Antunes A."/>
            <person name="Taborda M."/>
            <person name="Da Costa M.S."/>
            <person name="Amann R.I."/>
            <person name="Gloeckner F.O."/>
            <person name="Golyshina O.V."/>
            <person name="Golyshin P.N."/>
            <person name="Teeling H."/>
        </authorList>
    </citation>
    <scope>NUCLEOTIDE SEQUENCE [LARGE SCALE GENOMIC DNA]</scope>
    <source>
        <strain evidence="3">SARL4B</strain>
    </source>
</reference>
<accession>S6D8J7</accession>
<feature type="region of interest" description="Disordered" evidence="1">
    <location>
        <begin position="1"/>
        <end position="43"/>
    </location>
</feature>
<dbReference type="AlphaFoldDB" id="S6D8J7"/>
<protein>
    <submittedName>
        <fullName evidence="2">Uncharacterized protein</fullName>
    </submittedName>
</protein>
<name>S6D8J7_9EURY</name>